<dbReference type="Pfam" id="PF00651">
    <property type="entry name" value="BTB"/>
    <property type="match status" value="1"/>
</dbReference>
<dbReference type="PANTHER" id="PTHR22744:SF17">
    <property type="entry name" value="BTB DOMAIN-CONTAINING PROTEIN"/>
    <property type="match status" value="1"/>
</dbReference>
<comment type="caution">
    <text evidence="3">The sequence shown here is derived from an EMBL/GenBank/DDBJ whole genome shotgun (WGS) entry which is preliminary data.</text>
</comment>
<dbReference type="InterPro" id="IPR000210">
    <property type="entry name" value="BTB/POZ_dom"/>
</dbReference>
<dbReference type="AlphaFoldDB" id="A0AAE0S3X6"/>
<dbReference type="Gene3D" id="3.30.710.10">
    <property type="entry name" value="Potassium Channel Kv1.1, Chain A"/>
    <property type="match status" value="1"/>
</dbReference>
<organism evidence="3 4">
    <name type="scientific">Potamilus streckersoni</name>
    <dbReference type="NCBI Taxonomy" id="2493646"/>
    <lineage>
        <taxon>Eukaryota</taxon>
        <taxon>Metazoa</taxon>
        <taxon>Spiralia</taxon>
        <taxon>Lophotrochozoa</taxon>
        <taxon>Mollusca</taxon>
        <taxon>Bivalvia</taxon>
        <taxon>Autobranchia</taxon>
        <taxon>Heteroconchia</taxon>
        <taxon>Palaeoheterodonta</taxon>
        <taxon>Unionida</taxon>
        <taxon>Unionoidea</taxon>
        <taxon>Unionidae</taxon>
        <taxon>Ambleminae</taxon>
        <taxon>Lampsilini</taxon>
        <taxon>Potamilus</taxon>
    </lineage>
</organism>
<feature type="compositionally biased region" description="Basic and acidic residues" evidence="1">
    <location>
        <begin position="39"/>
        <end position="48"/>
    </location>
</feature>
<dbReference type="PROSITE" id="PS50097">
    <property type="entry name" value="BTB"/>
    <property type="match status" value="1"/>
</dbReference>
<reference evidence="3" key="1">
    <citation type="journal article" date="2021" name="Genome Biol. Evol.">
        <title>A High-Quality Reference Genome for a Parasitic Bivalve with Doubly Uniparental Inheritance (Bivalvia: Unionida).</title>
        <authorList>
            <person name="Smith C.H."/>
        </authorList>
    </citation>
    <scope>NUCLEOTIDE SEQUENCE</scope>
    <source>
        <strain evidence="3">CHS0354</strain>
    </source>
</reference>
<dbReference type="SMART" id="SM00225">
    <property type="entry name" value="BTB"/>
    <property type="match status" value="1"/>
</dbReference>
<name>A0AAE0S3X6_9BIVA</name>
<dbReference type="Proteomes" id="UP001195483">
    <property type="component" value="Unassembled WGS sequence"/>
</dbReference>
<proteinExistence type="predicted"/>
<keyword evidence="4" id="KW-1185">Reference proteome</keyword>
<protein>
    <recommendedName>
        <fullName evidence="2">BTB domain-containing protein</fullName>
    </recommendedName>
</protein>
<accession>A0AAE0S3X6</accession>
<dbReference type="InterPro" id="IPR011333">
    <property type="entry name" value="SKP1/BTB/POZ_sf"/>
</dbReference>
<evidence type="ECO:0000313" key="4">
    <source>
        <dbReference type="Proteomes" id="UP001195483"/>
    </source>
</evidence>
<dbReference type="EMBL" id="JAEAOA010001668">
    <property type="protein sequence ID" value="KAK3584861.1"/>
    <property type="molecule type" value="Genomic_DNA"/>
</dbReference>
<reference evidence="3" key="2">
    <citation type="journal article" date="2021" name="Genome Biol. Evol.">
        <title>Developing a high-quality reference genome for a parasitic bivalve with doubly uniparental inheritance (Bivalvia: Unionida).</title>
        <authorList>
            <person name="Smith C.H."/>
        </authorList>
    </citation>
    <scope>NUCLEOTIDE SEQUENCE</scope>
    <source>
        <strain evidence="3">CHS0354</strain>
        <tissue evidence="3">Mantle</tissue>
    </source>
</reference>
<evidence type="ECO:0000313" key="3">
    <source>
        <dbReference type="EMBL" id="KAK3584861.1"/>
    </source>
</evidence>
<dbReference type="SUPFAM" id="SSF54695">
    <property type="entry name" value="POZ domain"/>
    <property type="match status" value="1"/>
</dbReference>
<feature type="region of interest" description="Disordered" evidence="1">
    <location>
        <begin position="32"/>
        <end position="64"/>
    </location>
</feature>
<evidence type="ECO:0000256" key="1">
    <source>
        <dbReference type="SAM" id="MobiDB-lite"/>
    </source>
</evidence>
<dbReference type="CDD" id="cd18186">
    <property type="entry name" value="BTB_POZ_ZBTB_KLHL-like"/>
    <property type="match status" value="1"/>
</dbReference>
<evidence type="ECO:0000259" key="2">
    <source>
        <dbReference type="PROSITE" id="PS50097"/>
    </source>
</evidence>
<dbReference type="PANTHER" id="PTHR22744">
    <property type="entry name" value="HELIX LOOP HELIX PROTEIN 21-RELATED"/>
    <property type="match status" value="1"/>
</dbReference>
<reference evidence="3" key="3">
    <citation type="submission" date="2023-05" db="EMBL/GenBank/DDBJ databases">
        <authorList>
            <person name="Smith C.H."/>
        </authorList>
    </citation>
    <scope>NUCLEOTIDE SEQUENCE</scope>
    <source>
        <strain evidence="3">CHS0354</strain>
        <tissue evidence="3">Mantle</tissue>
    </source>
</reference>
<sequence length="288" mass="32992">MEYDELERWDDQVLKLKEERISKMDSYSEPFMRSAAGGDHIDKTEKGRISNGASMKESDDLSRTFDQSNEASDLRLIVEGKPLYVSRIVLSLVSPVLKSLFTSSESEDTVEFPLPGKHYEDIVEFLCCVYPNILKTITDNNVDVMLQLGDEFGVKKLMEKCEDFLVRKLEKGNPRPRPEEIINCLCIAERYGLETLRKTSFDSAAKMESELLENVQEFWELPNVTTTSVFIRRLKLLENCDKKIRSKINEVNTHCSLYHKGERSTDTLCTKCFACIGKTAVSELKQVM</sequence>
<feature type="domain" description="BTB" evidence="2">
    <location>
        <begin position="72"/>
        <end position="126"/>
    </location>
</feature>
<gene>
    <name evidence="3" type="ORF">CHS0354_027612</name>
</gene>